<dbReference type="RefSeq" id="WP_386721218.1">
    <property type="nucleotide sequence ID" value="NZ_JBHRSZ010000004.1"/>
</dbReference>
<keyword evidence="2" id="KW-1185">Reference proteome</keyword>
<reference evidence="2" key="1">
    <citation type="journal article" date="2019" name="Int. J. Syst. Evol. Microbiol.">
        <title>The Global Catalogue of Microorganisms (GCM) 10K type strain sequencing project: providing services to taxonomists for standard genome sequencing and annotation.</title>
        <authorList>
            <consortium name="The Broad Institute Genomics Platform"/>
            <consortium name="The Broad Institute Genome Sequencing Center for Infectious Disease"/>
            <person name="Wu L."/>
            <person name="Ma J."/>
        </authorList>
    </citation>
    <scope>NUCLEOTIDE SEQUENCE [LARGE SCALE GENOMIC DNA]</scope>
    <source>
        <strain evidence="2">KCTC 52438</strain>
    </source>
</reference>
<protein>
    <recommendedName>
        <fullName evidence="3">ATP-binding protein</fullName>
    </recommendedName>
</protein>
<comment type="caution">
    <text evidence="1">The sequence shown here is derived from an EMBL/GenBank/DDBJ whole genome shotgun (WGS) entry which is preliminary data.</text>
</comment>
<dbReference type="Gene3D" id="3.40.50.300">
    <property type="entry name" value="P-loop containing nucleotide triphosphate hydrolases"/>
    <property type="match status" value="1"/>
</dbReference>
<organism evidence="1 2">
    <name type="scientific">Litoribrevibacter euphylliae</name>
    <dbReference type="NCBI Taxonomy" id="1834034"/>
    <lineage>
        <taxon>Bacteria</taxon>
        <taxon>Pseudomonadati</taxon>
        <taxon>Pseudomonadota</taxon>
        <taxon>Gammaproteobacteria</taxon>
        <taxon>Oceanospirillales</taxon>
        <taxon>Oceanospirillaceae</taxon>
        <taxon>Litoribrevibacter</taxon>
    </lineage>
</organism>
<evidence type="ECO:0000313" key="2">
    <source>
        <dbReference type="Proteomes" id="UP001595476"/>
    </source>
</evidence>
<accession>A0ABV7HGN6</accession>
<evidence type="ECO:0008006" key="3">
    <source>
        <dbReference type="Google" id="ProtNLM"/>
    </source>
</evidence>
<dbReference type="EMBL" id="JBHRSZ010000004">
    <property type="protein sequence ID" value="MFC3151791.1"/>
    <property type="molecule type" value="Genomic_DNA"/>
</dbReference>
<name>A0ABV7HGN6_9GAMM</name>
<evidence type="ECO:0000313" key="1">
    <source>
        <dbReference type="EMBL" id="MFC3151791.1"/>
    </source>
</evidence>
<dbReference type="InterPro" id="IPR027417">
    <property type="entry name" value="P-loop_NTPase"/>
</dbReference>
<gene>
    <name evidence="1" type="ORF">ACFOEK_12195</name>
</gene>
<proteinExistence type="predicted"/>
<dbReference type="Proteomes" id="UP001595476">
    <property type="component" value="Unassembled WGS sequence"/>
</dbReference>
<sequence length="224" mass="24838">MMRVQPVNPNTQWANEHTLYLAASGGGKSQVCNQNKAIPANARVILWDPTDDHKGHHFKDKAKFVRALIKGIASGKGFRIAFNGVATVENFEWWCEVVWGCLDGNVRTYAIAEELSQVCVSAGKATPNAAVLLNQGRKYGLVFHGTSQKPQEISKTYYDQCEFKYVGRQKGLAMRKKMALEIGVTPEQVGALQPLQFYFDDGTADDPELITVKYKKVTGIKQVA</sequence>